<organism evidence="8 9">
    <name type="scientific">Slackia exigua (strain ATCC 700122 / DSM 15923 / CIP 105133 / JCM 11022 / KCTC 5966 / S-7)</name>
    <dbReference type="NCBI Taxonomy" id="649764"/>
    <lineage>
        <taxon>Bacteria</taxon>
        <taxon>Bacillati</taxon>
        <taxon>Actinomycetota</taxon>
        <taxon>Coriobacteriia</taxon>
        <taxon>Eggerthellales</taxon>
        <taxon>Eggerthellaceae</taxon>
        <taxon>Slackia</taxon>
    </lineage>
</organism>
<dbReference type="RefSeq" id="WP_006362144.1">
    <property type="nucleotide sequence ID" value="NZ_GG700630.1"/>
</dbReference>
<dbReference type="PANTHER" id="PTHR33202:SF7">
    <property type="entry name" value="FERRIC UPTAKE REGULATION PROTEIN"/>
    <property type="match status" value="1"/>
</dbReference>
<evidence type="ECO:0000256" key="3">
    <source>
        <dbReference type="ARBA" id="ARBA00022833"/>
    </source>
</evidence>
<dbReference type="GO" id="GO:0045892">
    <property type="term" value="P:negative regulation of DNA-templated transcription"/>
    <property type="evidence" value="ECO:0007669"/>
    <property type="project" value="TreeGrafter"/>
</dbReference>
<keyword evidence="2" id="KW-0678">Repressor</keyword>
<dbReference type="eggNOG" id="COG0735">
    <property type="taxonomic scope" value="Bacteria"/>
</dbReference>
<keyword evidence="9" id="KW-1185">Reference proteome</keyword>
<dbReference type="SUPFAM" id="SSF46785">
    <property type="entry name" value="Winged helix' DNA-binding domain"/>
    <property type="match status" value="1"/>
</dbReference>
<keyword evidence="7" id="KW-0479">Metal-binding</keyword>
<dbReference type="Gene3D" id="3.30.1490.190">
    <property type="match status" value="1"/>
</dbReference>
<dbReference type="PANTHER" id="PTHR33202">
    <property type="entry name" value="ZINC UPTAKE REGULATION PROTEIN"/>
    <property type="match status" value="1"/>
</dbReference>
<reference evidence="8" key="1">
    <citation type="submission" date="2009-10" db="EMBL/GenBank/DDBJ databases">
        <authorList>
            <person name="Weinstock G."/>
            <person name="Sodergren E."/>
            <person name="Clifton S."/>
            <person name="Fulton L."/>
            <person name="Fulton B."/>
            <person name="Courtney L."/>
            <person name="Fronick C."/>
            <person name="Harrison M."/>
            <person name="Strong C."/>
            <person name="Farmer C."/>
            <person name="Delahaunty K."/>
            <person name="Markovic C."/>
            <person name="Hall O."/>
            <person name="Minx P."/>
            <person name="Tomlinson C."/>
            <person name="Mitreva M."/>
            <person name="Nelson J."/>
            <person name="Hou S."/>
            <person name="Wollam A."/>
            <person name="Pepin K.H."/>
            <person name="Johnson M."/>
            <person name="Bhonagiri V."/>
            <person name="Nash W.E."/>
            <person name="Warren W."/>
            <person name="Chinwalla A."/>
            <person name="Mardis E.R."/>
            <person name="Wilson R.K."/>
        </authorList>
    </citation>
    <scope>NUCLEOTIDE SEQUENCE [LARGE SCALE GENOMIC DNA]</scope>
    <source>
        <strain evidence="8">ATCC 700122</strain>
    </source>
</reference>
<evidence type="ECO:0000256" key="5">
    <source>
        <dbReference type="ARBA" id="ARBA00023125"/>
    </source>
</evidence>
<feature type="binding site" evidence="7">
    <location>
        <position position="126"/>
    </location>
    <ligand>
        <name>Zn(2+)</name>
        <dbReference type="ChEBI" id="CHEBI:29105"/>
    </ligand>
</feature>
<dbReference type="Proteomes" id="UP000006001">
    <property type="component" value="Unassembled WGS sequence"/>
</dbReference>
<dbReference type="GO" id="GO:0003700">
    <property type="term" value="F:DNA-binding transcription factor activity"/>
    <property type="evidence" value="ECO:0007669"/>
    <property type="project" value="InterPro"/>
</dbReference>
<evidence type="ECO:0000256" key="7">
    <source>
        <dbReference type="PIRSR" id="PIRSR602481-1"/>
    </source>
</evidence>
<comment type="caution">
    <text evidence="8">The sequence shown here is derived from an EMBL/GenBank/DDBJ whole genome shotgun (WGS) entry which is preliminary data.</text>
</comment>
<sequence>MRPDTRQTVQRSLVLEAVRASNDHPTAIDVFETVRGKHPSISRATVYRNLNVLADAGRIQRISVPDAADRFDWRLDAHGHGICVRCGKVVDVELNDGISIPSLVRGDAPMDIDSFTVVFSGICDECRGQESNSL</sequence>
<dbReference type="STRING" id="649764.HMPREF0762_00889"/>
<dbReference type="EMBL" id="ACUX02000006">
    <property type="protein sequence ID" value="EEZ61551.1"/>
    <property type="molecule type" value="Genomic_DNA"/>
</dbReference>
<feature type="binding site" evidence="7">
    <location>
        <position position="123"/>
    </location>
    <ligand>
        <name>Zn(2+)</name>
        <dbReference type="ChEBI" id="CHEBI:29105"/>
    </ligand>
</feature>
<dbReference type="HOGENOM" id="CLU_096072_4_2_11"/>
<dbReference type="GO" id="GO:0000976">
    <property type="term" value="F:transcription cis-regulatory region binding"/>
    <property type="evidence" value="ECO:0007669"/>
    <property type="project" value="TreeGrafter"/>
</dbReference>
<dbReference type="GO" id="GO:1900376">
    <property type="term" value="P:regulation of secondary metabolite biosynthetic process"/>
    <property type="evidence" value="ECO:0007669"/>
    <property type="project" value="TreeGrafter"/>
</dbReference>
<keyword evidence="5" id="KW-0238">DNA-binding</keyword>
<dbReference type="GO" id="GO:0008270">
    <property type="term" value="F:zinc ion binding"/>
    <property type="evidence" value="ECO:0007669"/>
    <property type="project" value="TreeGrafter"/>
</dbReference>
<dbReference type="InterPro" id="IPR036388">
    <property type="entry name" value="WH-like_DNA-bd_sf"/>
</dbReference>
<comment type="cofactor">
    <cofactor evidence="7">
        <name>Zn(2+)</name>
        <dbReference type="ChEBI" id="CHEBI:29105"/>
    </cofactor>
    <text evidence="7">Binds 1 zinc ion per subunit.</text>
</comment>
<evidence type="ECO:0000256" key="4">
    <source>
        <dbReference type="ARBA" id="ARBA00023015"/>
    </source>
</evidence>
<keyword evidence="3 7" id="KW-0862">Zinc</keyword>
<evidence type="ECO:0000313" key="9">
    <source>
        <dbReference type="Proteomes" id="UP000006001"/>
    </source>
</evidence>
<keyword evidence="4" id="KW-0805">Transcription regulation</keyword>
<comment type="similarity">
    <text evidence="1">Belongs to the Fur family.</text>
</comment>
<dbReference type="CDD" id="cd07153">
    <property type="entry name" value="Fur_like"/>
    <property type="match status" value="1"/>
</dbReference>
<dbReference type="InterPro" id="IPR002481">
    <property type="entry name" value="FUR"/>
</dbReference>
<evidence type="ECO:0000313" key="8">
    <source>
        <dbReference type="EMBL" id="EEZ61551.1"/>
    </source>
</evidence>
<dbReference type="InterPro" id="IPR036390">
    <property type="entry name" value="WH_DNA-bd_sf"/>
</dbReference>
<keyword evidence="6" id="KW-0804">Transcription</keyword>
<dbReference type="Pfam" id="PF01475">
    <property type="entry name" value="FUR"/>
    <property type="match status" value="1"/>
</dbReference>
<name>D0WGD8_SLAES</name>
<accession>D0WGD8</accession>
<feature type="binding site" evidence="7">
    <location>
        <position position="86"/>
    </location>
    <ligand>
        <name>Zn(2+)</name>
        <dbReference type="ChEBI" id="CHEBI:29105"/>
    </ligand>
</feature>
<dbReference type="InterPro" id="IPR043135">
    <property type="entry name" value="Fur_C"/>
</dbReference>
<evidence type="ECO:0000256" key="1">
    <source>
        <dbReference type="ARBA" id="ARBA00007957"/>
    </source>
</evidence>
<dbReference type="AlphaFoldDB" id="D0WGD8"/>
<gene>
    <name evidence="8" type="ORF">HMPREF0762_00889</name>
</gene>
<proteinExistence type="inferred from homology"/>
<feature type="binding site" evidence="7">
    <location>
        <position position="83"/>
    </location>
    <ligand>
        <name>Zn(2+)</name>
        <dbReference type="ChEBI" id="CHEBI:29105"/>
    </ligand>
</feature>
<dbReference type="OrthoDB" id="5242893at2"/>
<dbReference type="GeneID" id="85007457"/>
<protein>
    <submittedName>
        <fullName evidence="8">Transcriptional regulator, Fur family</fullName>
    </submittedName>
</protein>
<dbReference type="Gene3D" id="1.10.10.10">
    <property type="entry name" value="Winged helix-like DNA-binding domain superfamily/Winged helix DNA-binding domain"/>
    <property type="match status" value="1"/>
</dbReference>
<evidence type="ECO:0000256" key="6">
    <source>
        <dbReference type="ARBA" id="ARBA00023163"/>
    </source>
</evidence>
<evidence type="ECO:0000256" key="2">
    <source>
        <dbReference type="ARBA" id="ARBA00022491"/>
    </source>
</evidence>